<comment type="similarity">
    <text evidence="2">Belongs to the acyltransferase 3 family.</text>
</comment>
<feature type="transmembrane region" description="Helical" evidence="7">
    <location>
        <begin position="115"/>
        <end position="136"/>
    </location>
</feature>
<dbReference type="Proteomes" id="UP000886879">
    <property type="component" value="Unassembled WGS sequence"/>
</dbReference>
<reference evidence="9" key="1">
    <citation type="submission" date="2020-10" db="EMBL/GenBank/DDBJ databases">
        <authorList>
            <person name="Gilroy R."/>
        </authorList>
    </citation>
    <scope>NUCLEOTIDE SEQUENCE</scope>
    <source>
        <strain evidence="9">ChiGjej2B2-12916</strain>
    </source>
</reference>
<evidence type="ECO:0000313" key="10">
    <source>
        <dbReference type="Proteomes" id="UP000886879"/>
    </source>
</evidence>
<keyword evidence="9" id="KW-0808">Transferase</keyword>
<dbReference type="GO" id="GO:0005886">
    <property type="term" value="C:plasma membrane"/>
    <property type="evidence" value="ECO:0007669"/>
    <property type="project" value="UniProtKB-SubCell"/>
</dbReference>
<comment type="caution">
    <text evidence="9">The sequence shown here is derived from an EMBL/GenBank/DDBJ whole genome shotgun (WGS) entry which is preliminary data.</text>
</comment>
<keyword evidence="5 7" id="KW-1133">Transmembrane helix</keyword>
<evidence type="ECO:0000256" key="5">
    <source>
        <dbReference type="ARBA" id="ARBA00022989"/>
    </source>
</evidence>
<keyword evidence="3" id="KW-1003">Cell membrane</keyword>
<feature type="transmembrane region" description="Helical" evidence="7">
    <location>
        <begin position="206"/>
        <end position="225"/>
    </location>
</feature>
<dbReference type="PANTHER" id="PTHR40074:SF2">
    <property type="entry name" value="O-ACETYLTRANSFERASE WECH"/>
    <property type="match status" value="1"/>
</dbReference>
<accession>A0A9D1CFI2</accession>
<feature type="transmembrane region" description="Helical" evidence="7">
    <location>
        <begin position="76"/>
        <end position="95"/>
    </location>
</feature>
<organism evidence="9 10">
    <name type="scientific">Candidatus Enterenecus faecium</name>
    <dbReference type="NCBI Taxonomy" id="2840780"/>
    <lineage>
        <taxon>Bacteria</taxon>
        <taxon>Bacillati</taxon>
        <taxon>Bacillota</taxon>
        <taxon>Clostridia</taxon>
        <taxon>Eubacteriales</taxon>
        <taxon>Candidatus Enterenecus</taxon>
    </lineage>
</organism>
<dbReference type="AlphaFoldDB" id="A0A9D1CFI2"/>
<dbReference type="PANTHER" id="PTHR40074">
    <property type="entry name" value="O-ACETYLTRANSFERASE WECH"/>
    <property type="match status" value="1"/>
</dbReference>
<protein>
    <submittedName>
        <fullName evidence="9">Acyltransferase family protein</fullName>
    </submittedName>
</protein>
<evidence type="ECO:0000256" key="3">
    <source>
        <dbReference type="ARBA" id="ARBA00022475"/>
    </source>
</evidence>
<gene>
    <name evidence="9" type="ORF">IAD31_00020</name>
</gene>
<name>A0A9D1CFI2_9FIRM</name>
<evidence type="ECO:0000259" key="8">
    <source>
        <dbReference type="Pfam" id="PF01757"/>
    </source>
</evidence>
<evidence type="ECO:0000256" key="7">
    <source>
        <dbReference type="SAM" id="Phobius"/>
    </source>
</evidence>
<dbReference type="GO" id="GO:0009246">
    <property type="term" value="P:enterobacterial common antigen biosynthetic process"/>
    <property type="evidence" value="ECO:0007669"/>
    <property type="project" value="TreeGrafter"/>
</dbReference>
<comment type="subcellular location">
    <subcellularLocation>
        <location evidence="1">Cell membrane</location>
        <topology evidence="1">Multi-pass membrane protein</topology>
    </subcellularLocation>
</comment>
<proteinExistence type="inferred from homology"/>
<keyword evidence="9" id="KW-0012">Acyltransferase</keyword>
<dbReference type="InterPro" id="IPR002656">
    <property type="entry name" value="Acyl_transf_3_dom"/>
</dbReference>
<feature type="transmembrane region" description="Helical" evidence="7">
    <location>
        <begin position="143"/>
        <end position="165"/>
    </location>
</feature>
<keyword evidence="4 7" id="KW-0812">Transmembrane</keyword>
<sequence>MTVISCVAVVILHANGVFWSFSYERVWLTANALESVFYFAVPVFFMISGSTLLDYRDHYDTRTYAIKRVKKTVIPFLAWSLVALAFQLILKGYTFEKITVYTVVDTVLNSRHWGVYWFFMPLFGAYLAIPVFSLIPKERRKSIFPYIIAAGYLFNELIPFVNRLLGNVIPVSGELGFPISRGYLLYLFVGYYIYHYQVSLWLRRLTYVLGAAGLAVHMVGTWYCSYQAGEIVILFKGYMNLPCFFYSTALFLFFRNVNYQKWNRRVTAALNYLSTETFNVYLIHMFVITGVSVVFKVSWTSFVSRTVGAVAVFLVVTLICKQVKKLPLVRIVLP</sequence>
<feature type="transmembrane region" description="Helical" evidence="7">
    <location>
        <begin position="36"/>
        <end position="55"/>
    </location>
</feature>
<evidence type="ECO:0000256" key="4">
    <source>
        <dbReference type="ARBA" id="ARBA00022692"/>
    </source>
</evidence>
<evidence type="ECO:0000256" key="6">
    <source>
        <dbReference type="ARBA" id="ARBA00023136"/>
    </source>
</evidence>
<feature type="transmembrane region" description="Helical" evidence="7">
    <location>
        <begin position="237"/>
        <end position="257"/>
    </location>
</feature>
<evidence type="ECO:0000313" key="9">
    <source>
        <dbReference type="EMBL" id="HIQ59976.1"/>
    </source>
</evidence>
<feature type="transmembrane region" description="Helical" evidence="7">
    <location>
        <begin position="302"/>
        <end position="320"/>
    </location>
</feature>
<reference evidence="9" key="2">
    <citation type="journal article" date="2021" name="PeerJ">
        <title>Extensive microbial diversity within the chicken gut microbiome revealed by metagenomics and culture.</title>
        <authorList>
            <person name="Gilroy R."/>
            <person name="Ravi A."/>
            <person name="Getino M."/>
            <person name="Pursley I."/>
            <person name="Horton D.L."/>
            <person name="Alikhan N.F."/>
            <person name="Baker D."/>
            <person name="Gharbi K."/>
            <person name="Hall N."/>
            <person name="Watson M."/>
            <person name="Adriaenssens E.M."/>
            <person name="Foster-Nyarko E."/>
            <person name="Jarju S."/>
            <person name="Secka A."/>
            <person name="Antonio M."/>
            <person name="Oren A."/>
            <person name="Chaudhuri R.R."/>
            <person name="La Ragione R."/>
            <person name="Hildebrand F."/>
            <person name="Pallen M.J."/>
        </authorList>
    </citation>
    <scope>NUCLEOTIDE SEQUENCE</scope>
    <source>
        <strain evidence="9">ChiGjej2B2-12916</strain>
    </source>
</reference>
<feature type="domain" description="Acyltransferase 3" evidence="8">
    <location>
        <begin position="3"/>
        <end position="319"/>
    </location>
</feature>
<evidence type="ECO:0000256" key="2">
    <source>
        <dbReference type="ARBA" id="ARBA00007400"/>
    </source>
</evidence>
<keyword evidence="6 7" id="KW-0472">Membrane</keyword>
<evidence type="ECO:0000256" key="1">
    <source>
        <dbReference type="ARBA" id="ARBA00004651"/>
    </source>
</evidence>
<dbReference type="Pfam" id="PF01757">
    <property type="entry name" value="Acyl_transf_3"/>
    <property type="match status" value="1"/>
</dbReference>
<dbReference type="GO" id="GO:0016413">
    <property type="term" value="F:O-acetyltransferase activity"/>
    <property type="evidence" value="ECO:0007669"/>
    <property type="project" value="TreeGrafter"/>
</dbReference>
<dbReference type="EMBL" id="DVFO01000001">
    <property type="protein sequence ID" value="HIQ59976.1"/>
    <property type="molecule type" value="Genomic_DNA"/>
</dbReference>
<feature type="transmembrane region" description="Helical" evidence="7">
    <location>
        <begin position="177"/>
        <end position="194"/>
    </location>
</feature>